<evidence type="ECO:0000313" key="2">
    <source>
        <dbReference type="EMBL" id="ODQ94882.1"/>
    </source>
</evidence>
<name>A0A1E3RZM6_9MYCO</name>
<comment type="caution">
    <text evidence="2">The sequence shown here is derived from an EMBL/GenBank/DDBJ whole genome shotgun (WGS) entry which is preliminary data.</text>
</comment>
<proteinExistence type="predicted"/>
<evidence type="ECO:0000259" key="1">
    <source>
        <dbReference type="Pfam" id="PF04230"/>
    </source>
</evidence>
<dbReference type="InterPro" id="IPR007345">
    <property type="entry name" value="Polysacch_pyruvyl_Trfase"/>
</dbReference>
<sequence>MLFPAGGGFWPRKTRQAHDGPADMTAALSRSAEREIVYLVAPSGNPNYGDEFILRAWLRHLALARPDADVVVDCHTPGQAAVLLRGCHPRLTFVDTVWRVCFQTAHLRPSEAAVVAEQAIHDPGRMPTIVSGIELLARADTVHLVGGGYINAVWSHHMALLAAALAAVDRSGGRAVATGQGLLPIGDPSRLGLLRDLQARFSLFDVRDLPSYQAIAGAGGGGSFSGDDAWLGITDDGVYDSESEAAARRFLFCLQSDLVEDFAGGRGLDGLIAAIAEVIQRWDIQGRDVAVVEGIPGADRIVFDRVAHLLTDAVFVPFTEVWRNGLPARTGQTWVSTRFHFHLLAAAAGASGLALAGRTDYYPIKHQSLLDAGSRWQLADSPELPTAPVQDGGFSPQTVSALHRQKSALAADIYPPAPSSIRRAVGALRMMRKL</sequence>
<organism evidence="2 3">
    <name type="scientific">Mycolicibacterium holsaticum</name>
    <dbReference type="NCBI Taxonomy" id="152142"/>
    <lineage>
        <taxon>Bacteria</taxon>
        <taxon>Bacillati</taxon>
        <taxon>Actinomycetota</taxon>
        <taxon>Actinomycetes</taxon>
        <taxon>Mycobacteriales</taxon>
        <taxon>Mycobacteriaceae</taxon>
        <taxon>Mycolicibacterium</taxon>
    </lineage>
</organism>
<dbReference type="AlphaFoldDB" id="A0A1E3RZM6"/>
<reference evidence="3" key="1">
    <citation type="submission" date="2016-09" db="EMBL/GenBank/DDBJ databases">
        <authorList>
            <person name="Greninger A.L."/>
            <person name="Jerome K.R."/>
            <person name="Mcnair B."/>
            <person name="Wallis C."/>
            <person name="Fang F."/>
        </authorList>
    </citation>
    <scope>NUCLEOTIDE SEQUENCE [LARGE SCALE GENOMIC DNA]</scope>
    <source>
        <strain evidence="3">M7</strain>
    </source>
</reference>
<dbReference type="EMBL" id="MIGZ01000029">
    <property type="protein sequence ID" value="ODQ94882.1"/>
    <property type="molecule type" value="Genomic_DNA"/>
</dbReference>
<dbReference type="Pfam" id="PF04230">
    <property type="entry name" value="PS_pyruv_trans"/>
    <property type="match status" value="1"/>
</dbReference>
<keyword evidence="3" id="KW-1185">Reference proteome</keyword>
<dbReference type="PANTHER" id="PTHR36836:SF1">
    <property type="entry name" value="COLANIC ACID BIOSYNTHESIS PROTEIN WCAK"/>
    <property type="match status" value="1"/>
</dbReference>
<dbReference type="PANTHER" id="PTHR36836">
    <property type="entry name" value="COLANIC ACID BIOSYNTHESIS PROTEIN WCAK"/>
    <property type="match status" value="1"/>
</dbReference>
<dbReference type="RefSeq" id="WP_069404536.1">
    <property type="nucleotide sequence ID" value="NZ_MIGZ01000029.1"/>
</dbReference>
<evidence type="ECO:0000313" key="3">
    <source>
        <dbReference type="Proteomes" id="UP000094243"/>
    </source>
</evidence>
<dbReference type="Proteomes" id="UP000094243">
    <property type="component" value="Unassembled WGS sequence"/>
</dbReference>
<gene>
    <name evidence="2" type="ORF">BHQ17_07225</name>
</gene>
<protein>
    <recommendedName>
        <fullName evidence="1">Polysaccharide pyruvyl transferase domain-containing protein</fullName>
    </recommendedName>
</protein>
<accession>A0A1E3RZM6</accession>
<feature type="domain" description="Polysaccharide pyruvyl transferase" evidence="1">
    <location>
        <begin position="47"/>
        <end position="230"/>
    </location>
</feature>